<proteinExistence type="predicted"/>
<name>A0A1Y2G7H7_9FUNG</name>
<dbReference type="EMBL" id="MCFF01000064">
    <property type="protein sequence ID" value="ORZ00029.1"/>
    <property type="molecule type" value="Genomic_DNA"/>
</dbReference>
<dbReference type="GeneID" id="33561808"/>
<sequence length="50" mass="5796">MVCMCPQRYLVLICIQVFFLSFPLCWMLNVRCSTCQGSTSGVKCQCRLER</sequence>
<evidence type="ECO:0000313" key="2">
    <source>
        <dbReference type="Proteomes" id="UP000193648"/>
    </source>
</evidence>
<reference evidence="1 2" key="1">
    <citation type="submission" date="2016-07" db="EMBL/GenBank/DDBJ databases">
        <title>Pervasive Adenine N6-methylation of Active Genes in Fungi.</title>
        <authorList>
            <consortium name="DOE Joint Genome Institute"/>
            <person name="Mondo S.J."/>
            <person name="Dannebaum R.O."/>
            <person name="Kuo R.C."/>
            <person name="Labutti K."/>
            <person name="Haridas S."/>
            <person name="Kuo A."/>
            <person name="Salamov A."/>
            <person name="Ahrendt S.R."/>
            <person name="Lipzen A."/>
            <person name="Sullivan W."/>
            <person name="Andreopoulos W.B."/>
            <person name="Clum A."/>
            <person name="Lindquist E."/>
            <person name="Daum C."/>
            <person name="Ramamoorthy G.K."/>
            <person name="Gryganskyi A."/>
            <person name="Culley D."/>
            <person name="Magnuson J.K."/>
            <person name="James T.Y."/>
            <person name="O'Malley M.A."/>
            <person name="Stajich J.E."/>
            <person name="Spatafora J.W."/>
            <person name="Visel A."/>
            <person name="Grigoriev I.V."/>
        </authorList>
    </citation>
    <scope>NUCLEOTIDE SEQUENCE [LARGE SCALE GENOMIC DNA]</scope>
    <source>
        <strain evidence="1 2">NRRL 3116</strain>
    </source>
</reference>
<dbReference type="InParanoid" id="A0A1Y2G7H7"/>
<evidence type="ECO:0000313" key="1">
    <source>
        <dbReference type="EMBL" id="ORZ00029.1"/>
    </source>
</evidence>
<gene>
    <name evidence="1" type="ORF">BCR41DRAFT_211834</name>
</gene>
<organism evidence="1 2">
    <name type="scientific">Lobosporangium transversale</name>
    <dbReference type="NCBI Taxonomy" id="64571"/>
    <lineage>
        <taxon>Eukaryota</taxon>
        <taxon>Fungi</taxon>
        <taxon>Fungi incertae sedis</taxon>
        <taxon>Mucoromycota</taxon>
        <taxon>Mortierellomycotina</taxon>
        <taxon>Mortierellomycetes</taxon>
        <taxon>Mortierellales</taxon>
        <taxon>Mortierellaceae</taxon>
        <taxon>Lobosporangium</taxon>
    </lineage>
</organism>
<comment type="caution">
    <text evidence="1">The sequence shown here is derived from an EMBL/GenBank/DDBJ whole genome shotgun (WGS) entry which is preliminary data.</text>
</comment>
<accession>A0A1Y2G7H7</accession>
<dbReference type="Proteomes" id="UP000193648">
    <property type="component" value="Unassembled WGS sequence"/>
</dbReference>
<dbReference type="AlphaFoldDB" id="A0A1Y2G7H7"/>
<keyword evidence="2" id="KW-1185">Reference proteome</keyword>
<dbReference type="RefSeq" id="XP_021876070.1">
    <property type="nucleotide sequence ID" value="XM_022019964.1"/>
</dbReference>
<protein>
    <submittedName>
        <fullName evidence="1">Uncharacterized protein</fullName>
    </submittedName>
</protein>